<dbReference type="AlphaFoldDB" id="A0A1H5Z384"/>
<dbReference type="Pfam" id="PF17293">
    <property type="entry name" value="Arm-DNA-bind_5"/>
    <property type="match status" value="1"/>
</dbReference>
<dbReference type="Proteomes" id="UP000236736">
    <property type="component" value="Unassembled WGS sequence"/>
</dbReference>
<dbReference type="InterPro" id="IPR025269">
    <property type="entry name" value="SAM-like_dom"/>
</dbReference>
<dbReference type="Gene3D" id="1.10.150.130">
    <property type="match status" value="1"/>
</dbReference>
<comment type="similarity">
    <text evidence="1">Belongs to the 'phage' integrase family.</text>
</comment>
<dbReference type="InterPro" id="IPR002104">
    <property type="entry name" value="Integrase_catalytic"/>
</dbReference>
<evidence type="ECO:0000313" key="6">
    <source>
        <dbReference type="Proteomes" id="UP000236736"/>
    </source>
</evidence>
<name>A0A1H5Z384_9BACT</name>
<accession>A0A1H5Z384</accession>
<evidence type="ECO:0000256" key="2">
    <source>
        <dbReference type="ARBA" id="ARBA00023125"/>
    </source>
</evidence>
<dbReference type="InterPro" id="IPR035386">
    <property type="entry name" value="Arm-DNA-bind_5"/>
</dbReference>
<keyword evidence="2" id="KW-0238">DNA-binding</keyword>
<proteinExistence type="inferred from homology"/>
<dbReference type="InterPro" id="IPR050090">
    <property type="entry name" value="Tyrosine_recombinase_XerCD"/>
</dbReference>
<dbReference type="CDD" id="cd01185">
    <property type="entry name" value="INTN1_C_like"/>
    <property type="match status" value="1"/>
</dbReference>
<dbReference type="STRING" id="1120964.GCA_001313265_04388"/>
<reference evidence="6" key="1">
    <citation type="submission" date="2016-10" db="EMBL/GenBank/DDBJ databases">
        <authorList>
            <person name="Varghese N."/>
            <person name="Submissions S."/>
        </authorList>
    </citation>
    <scope>NUCLEOTIDE SEQUENCE [LARGE SCALE GENOMIC DNA]</scope>
    <source>
        <strain evidence="6">DSM 17298</strain>
    </source>
</reference>
<dbReference type="InterPro" id="IPR011010">
    <property type="entry name" value="DNA_brk_join_enz"/>
</dbReference>
<dbReference type="InterPro" id="IPR010998">
    <property type="entry name" value="Integrase_recombinase_N"/>
</dbReference>
<dbReference type="GO" id="GO:0006310">
    <property type="term" value="P:DNA recombination"/>
    <property type="evidence" value="ECO:0007669"/>
    <property type="project" value="UniProtKB-KW"/>
</dbReference>
<feature type="domain" description="Tyr recombinase" evidence="4">
    <location>
        <begin position="193"/>
        <end position="362"/>
    </location>
</feature>
<keyword evidence="6" id="KW-1185">Reference proteome</keyword>
<keyword evidence="3" id="KW-0233">DNA recombination</keyword>
<dbReference type="OrthoDB" id="9806835at2"/>
<dbReference type="EMBL" id="FNVR01000023">
    <property type="protein sequence ID" value="SEG30117.1"/>
    <property type="molecule type" value="Genomic_DNA"/>
</dbReference>
<dbReference type="Pfam" id="PF13102">
    <property type="entry name" value="Phage_int_SAM_5"/>
    <property type="match status" value="1"/>
</dbReference>
<dbReference type="PANTHER" id="PTHR30349:SF64">
    <property type="entry name" value="PROPHAGE INTEGRASE INTD-RELATED"/>
    <property type="match status" value="1"/>
</dbReference>
<protein>
    <submittedName>
        <fullName evidence="5">Site-specific recombinase XerD</fullName>
    </submittedName>
</protein>
<evidence type="ECO:0000313" key="5">
    <source>
        <dbReference type="EMBL" id="SEG30117.1"/>
    </source>
</evidence>
<dbReference type="Gene3D" id="1.10.443.10">
    <property type="entry name" value="Intergrase catalytic core"/>
    <property type="match status" value="1"/>
</dbReference>
<sequence>MTVTLRQRKKGDKISLYLDYYSDGKRDYEYLQLYLIPEPEKGKLTKEQKEENRKTLVLAEAIRSKRLLQIKNEEYGFRDTDKAKGSFIAYFERLTEKRRNSQGNWGNWDSVLKHLKKFAKNGASFKDIDKNWLEDFKNYLQYEAKSKTNKRLSQNSQSSYFSKVTAALKEAVKEGIIQTNPANQVEGIKADDPDREFLTLEELQAAAKVECEMPVLKNAFIFSALTGLRWSDIEKLVWSEVQHSEQSGYYIRFRQKKTKGAETLPISEQAFQLLGERRKPEDKVFEGLYYSAWHNLKLREWVMKAGITKHITFHCARHTYATLQITLGTDIYTVSKLLGHRHLKTTEIYAKVIDHKKQEAANKIKLDL</sequence>
<dbReference type="PROSITE" id="PS51898">
    <property type="entry name" value="TYR_RECOMBINASE"/>
    <property type="match status" value="1"/>
</dbReference>
<evidence type="ECO:0000256" key="3">
    <source>
        <dbReference type="ARBA" id="ARBA00023172"/>
    </source>
</evidence>
<evidence type="ECO:0000259" key="4">
    <source>
        <dbReference type="PROSITE" id="PS51898"/>
    </source>
</evidence>
<dbReference type="Pfam" id="PF00589">
    <property type="entry name" value="Phage_integrase"/>
    <property type="match status" value="1"/>
</dbReference>
<dbReference type="RefSeq" id="WP_103925899.1">
    <property type="nucleotide sequence ID" value="NZ_FNVR01000023.1"/>
</dbReference>
<organism evidence="5 6">
    <name type="scientific">Algoriphagus boritolerans DSM 17298 = JCM 18970</name>
    <dbReference type="NCBI Taxonomy" id="1120964"/>
    <lineage>
        <taxon>Bacteria</taxon>
        <taxon>Pseudomonadati</taxon>
        <taxon>Bacteroidota</taxon>
        <taxon>Cytophagia</taxon>
        <taxon>Cytophagales</taxon>
        <taxon>Cyclobacteriaceae</taxon>
        <taxon>Algoriphagus</taxon>
    </lineage>
</organism>
<dbReference type="GO" id="GO:0003677">
    <property type="term" value="F:DNA binding"/>
    <property type="evidence" value="ECO:0007669"/>
    <property type="project" value="UniProtKB-KW"/>
</dbReference>
<dbReference type="PANTHER" id="PTHR30349">
    <property type="entry name" value="PHAGE INTEGRASE-RELATED"/>
    <property type="match status" value="1"/>
</dbReference>
<dbReference type="SUPFAM" id="SSF56349">
    <property type="entry name" value="DNA breaking-rejoining enzymes"/>
    <property type="match status" value="1"/>
</dbReference>
<dbReference type="InterPro" id="IPR013762">
    <property type="entry name" value="Integrase-like_cat_sf"/>
</dbReference>
<evidence type="ECO:0000256" key="1">
    <source>
        <dbReference type="ARBA" id="ARBA00008857"/>
    </source>
</evidence>
<gene>
    <name evidence="5" type="ORF">SAMN03080598_03285</name>
</gene>
<dbReference type="GO" id="GO:0015074">
    <property type="term" value="P:DNA integration"/>
    <property type="evidence" value="ECO:0007669"/>
    <property type="project" value="InterPro"/>
</dbReference>